<organism evidence="1 2">
    <name type="scientific">Mucilaginibacter psychrotolerans</name>
    <dbReference type="NCBI Taxonomy" id="1524096"/>
    <lineage>
        <taxon>Bacteria</taxon>
        <taxon>Pseudomonadati</taxon>
        <taxon>Bacteroidota</taxon>
        <taxon>Sphingobacteriia</taxon>
        <taxon>Sphingobacteriales</taxon>
        <taxon>Sphingobacteriaceae</taxon>
        <taxon>Mucilaginibacter</taxon>
    </lineage>
</organism>
<dbReference type="AlphaFoldDB" id="A0A4Y8S6Y1"/>
<reference evidence="1 2" key="1">
    <citation type="journal article" date="2017" name="Int. J. Syst. Evol. Microbiol.">
        <title>Mucilaginibacterpsychrotolerans sp. nov., isolated from peatlands.</title>
        <authorList>
            <person name="Deng Y."/>
            <person name="Shen L."/>
            <person name="Xu B."/>
            <person name="Liu Y."/>
            <person name="Gu Z."/>
            <person name="Liu H."/>
            <person name="Zhou Y."/>
        </authorList>
    </citation>
    <scope>NUCLEOTIDE SEQUENCE [LARGE SCALE GENOMIC DNA]</scope>
    <source>
        <strain evidence="1 2">NH7-4</strain>
    </source>
</reference>
<sequence>MQHAELNDQEFIRQIENVTINPELFTHEAHIRMAWLYLNNHDSDTALQHICAAIKGIDTKYAGGTKYHHTISEVFARSIAMLMQQKPANTWQEFILANPGLGISKKFLAAYYSDEILYSDEAKTQFMPPDKKPLPVV</sequence>
<protein>
    <submittedName>
        <fullName evidence="1">Uncharacterized protein</fullName>
    </submittedName>
</protein>
<proteinExistence type="predicted"/>
<dbReference type="OrthoDB" id="282517at2"/>
<evidence type="ECO:0000313" key="2">
    <source>
        <dbReference type="Proteomes" id="UP000297540"/>
    </source>
</evidence>
<name>A0A4Y8S6Y1_9SPHI</name>
<dbReference type="EMBL" id="SOZE01000030">
    <property type="protein sequence ID" value="TFF34506.1"/>
    <property type="molecule type" value="Genomic_DNA"/>
</dbReference>
<gene>
    <name evidence="1" type="ORF">E2R66_22090</name>
</gene>
<keyword evidence="2" id="KW-1185">Reference proteome</keyword>
<accession>A0A4Y8S6Y1</accession>
<comment type="caution">
    <text evidence="1">The sequence shown here is derived from an EMBL/GenBank/DDBJ whole genome shotgun (WGS) entry which is preliminary data.</text>
</comment>
<dbReference type="Proteomes" id="UP000297540">
    <property type="component" value="Unassembled WGS sequence"/>
</dbReference>
<evidence type="ECO:0000313" key="1">
    <source>
        <dbReference type="EMBL" id="TFF34506.1"/>
    </source>
</evidence>
<dbReference type="RefSeq" id="WP_133234874.1">
    <property type="nucleotide sequence ID" value="NZ_SOZE01000030.1"/>
</dbReference>